<dbReference type="AlphaFoldDB" id="A0A7Y5EHS7"/>
<sequence length="259" mass="28144">MKTIIFFIALIYPVLSFAAASDISVTKRSADAYILTPAYATNIGLFNTAKGVVLLDPMPGENQLETLNALVNSIFGKQVSYILNTHAHSDHSGGNAYFIAAGSEFIQSAAALAEIDMVTVKSHSADDAIFLHTPSNTIFVGDIYTTNWHPTFYAGGVAGFVAAVDAILSLGDDHSVIVPGHGAPSDKQQLKLFRQNTLQWVAQVKVLSEQGLTVSEIKDHAEIQRILRKFNPENNADYIPQPAIERFIERTLTVIEKGI</sequence>
<evidence type="ECO:0000313" key="15">
    <source>
        <dbReference type="EMBL" id="NRQ41581.1"/>
    </source>
</evidence>
<evidence type="ECO:0000256" key="1">
    <source>
        <dbReference type="ARBA" id="ARBA00001526"/>
    </source>
</evidence>
<evidence type="ECO:0000256" key="6">
    <source>
        <dbReference type="ARBA" id="ARBA00012865"/>
    </source>
</evidence>
<dbReference type="PROSITE" id="PS00743">
    <property type="entry name" value="BETA_LACTAMASE_B_1"/>
    <property type="match status" value="1"/>
</dbReference>
<evidence type="ECO:0000256" key="4">
    <source>
        <dbReference type="ARBA" id="ARBA00005250"/>
    </source>
</evidence>
<keyword evidence="7" id="KW-0479">Metal-binding</keyword>
<accession>A0A7Y5EHS7</accession>
<feature type="signal peptide" evidence="13">
    <location>
        <begin position="1"/>
        <end position="18"/>
    </location>
</feature>
<comment type="cofactor">
    <cofactor evidence="2">
        <name>Zn(2+)</name>
        <dbReference type="ChEBI" id="CHEBI:29105"/>
    </cofactor>
</comment>
<dbReference type="EC" id="3.5.2.6" evidence="6"/>
<reference evidence="15 16" key="1">
    <citation type="submission" date="2020-06" db="EMBL/GenBank/DDBJ databases">
        <title>Rheinheimera sp. nov., a marine bacterium isolated from coastal.</title>
        <authorList>
            <person name="Yu Q."/>
            <person name="Qi Y."/>
            <person name="Pu J."/>
        </authorList>
    </citation>
    <scope>NUCLEOTIDE SEQUENCE [LARGE SCALE GENOMIC DNA]</scope>
    <source>
        <strain evidence="15 16">YQF-2</strain>
    </source>
</reference>
<evidence type="ECO:0000313" key="16">
    <source>
        <dbReference type="Proteomes" id="UP000523161"/>
    </source>
</evidence>
<dbReference type="GO" id="GO:0008270">
    <property type="term" value="F:zinc ion binding"/>
    <property type="evidence" value="ECO:0007669"/>
    <property type="project" value="InterPro"/>
</dbReference>
<feature type="domain" description="HTH merR-type" evidence="14">
    <location>
        <begin position="192"/>
        <end position="223"/>
    </location>
</feature>
<dbReference type="InterPro" id="IPR001018">
    <property type="entry name" value="Beta-lactamase_class-B_CS"/>
</dbReference>
<dbReference type="GO" id="GO:0042597">
    <property type="term" value="C:periplasmic space"/>
    <property type="evidence" value="ECO:0007669"/>
    <property type="project" value="UniProtKB-SubCell"/>
</dbReference>
<comment type="catalytic activity">
    <reaction evidence="1">
        <text>a beta-lactam + H2O = a substituted beta-amino acid</text>
        <dbReference type="Rhea" id="RHEA:20401"/>
        <dbReference type="ChEBI" id="CHEBI:15377"/>
        <dbReference type="ChEBI" id="CHEBI:35627"/>
        <dbReference type="ChEBI" id="CHEBI:140347"/>
        <dbReference type="EC" id="3.5.2.6"/>
    </reaction>
</comment>
<evidence type="ECO:0000256" key="7">
    <source>
        <dbReference type="ARBA" id="ARBA00022723"/>
    </source>
</evidence>
<dbReference type="Proteomes" id="UP000523161">
    <property type="component" value="Unassembled WGS sequence"/>
</dbReference>
<evidence type="ECO:0000256" key="3">
    <source>
        <dbReference type="ARBA" id="ARBA00004418"/>
    </source>
</evidence>
<keyword evidence="12" id="KW-0046">Antibiotic resistance</keyword>
<evidence type="ECO:0000256" key="8">
    <source>
        <dbReference type="ARBA" id="ARBA00022729"/>
    </source>
</evidence>
<dbReference type="Gene3D" id="3.60.15.10">
    <property type="entry name" value="Ribonuclease Z/Hydroxyacylglutathione hydrolase-like"/>
    <property type="match status" value="2"/>
</dbReference>
<dbReference type="InterPro" id="IPR001279">
    <property type="entry name" value="Metallo-B-lactamas"/>
</dbReference>
<organism evidence="15 16">
    <name type="scientific">Rheinheimera lutimaris</name>
    <dbReference type="NCBI Taxonomy" id="2740584"/>
    <lineage>
        <taxon>Bacteria</taxon>
        <taxon>Pseudomonadati</taxon>
        <taxon>Pseudomonadota</taxon>
        <taxon>Gammaproteobacteria</taxon>
        <taxon>Chromatiales</taxon>
        <taxon>Chromatiaceae</taxon>
        <taxon>Rheinheimera</taxon>
    </lineage>
</organism>
<evidence type="ECO:0000259" key="14">
    <source>
        <dbReference type="PROSITE" id="PS50937"/>
    </source>
</evidence>
<evidence type="ECO:0000256" key="11">
    <source>
        <dbReference type="ARBA" id="ARBA00022833"/>
    </source>
</evidence>
<dbReference type="GO" id="GO:0003677">
    <property type="term" value="F:DNA binding"/>
    <property type="evidence" value="ECO:0007669"/>
    <property type="project" value="InterPro"/>
</dbReference>
<comment type="similarity">
    <text evidence="4">Belongs to the metallo-beta-lactamase superfamily. Class-B beta-lactamase family.</text>
</comment>
<keyword evidence="10 15" id="KW-0378">Hydrolase</keyword>
<feature type="chain" id="PRO_5030688164" description="beta-lactamase" evidence="13">
    <location>
        <begin position="19"/>
        <end position="259"/>
    </location>
</feature>
<dbReference type="RefSeq" id="WP_173499836.1">
    <property type="nucleotide sequence ID" value="NZ_JABSOD010000003.1"/>
</dbReference>
<evidence type="ECO:0000256" key="10">
    <source>
        <dbReference type="ARBA" id="ARBA00022801"/>
    </source>
</evidence>
<dbReference type="PANTHER" id="PTHR42951:SF4">
    <property type="entry name" value="ACYL-COENZYME A THIOESTERASE MBLAC2"/>
    <property type="match status" value="1"/>
</dbReference>
<evidence type="ECO:0000256" key="9">
    <source>
        <dbReference type="ARBA" id="ARBA00022764"/>
    </source>
</evidence>
<dbReference type="GO" id="GO:0046677">
    <property type="term" value="P:response to antibiotic"/>
    <property type="evidence" value="ECO:0007669"/>
    <property type="project" value="UniProtKB-KW"/>
</dbReference>
<keyword evidence="8 13" id="KW-0732">Signal</keyword>
<evidence type="ECO:0000256" key="12">
    <source>
        <dbReference type="ARBA" id="ARBA00023251"/>
    </source>
</evidence>
<evidence type="ECO:0000256" key="5">
    <source>
        <dbReference type="ARBA" id="ARBA00011245"/>
    </source>
</evidence>
<evidence type="ECO:0000256" key="2">
    <source>
        <dbReference type="ARBA" id="ARBA00001947"/>
    </source>
</evidence>
<dbReference type="GO" id="GO:0008800">
    <property type="term" value="F:beta-lactamase activity"/>
    <property type="evidence" value="ECO:0007669"/>
    <property type="project" value="UniProtKB-EC"/>
</dbReference>
<keyword evidence="9" id="KW-0574">Periplasm</keyword>
<dbReference type="GO" id="GO:0017001">
    <property type="term" value="P:antibiotic catabolic process"/>
    <property type="evidence" value="ECO:0007669"/>
    <property type="project" value="InterPro"/>
</dbReference>
<keyword evidence="11" id="KW-0862">Zinc</keyword>
<dbReference type="Pfam" id="PF00753">
    <property type="entry name" value="Lactamase_B"/>
    <property type="match status" value="1"/>
</dbReference>
<dbReference type="PANTHER" id="PTHR42951">
    <property type="entry name" value="METALLO-BETA-LACTAMASE DOMAIN-CONTAINING"/>
    <property type="match status" value="1"/>
</dbReference>
<comment type="subcellular location">
    <subcellularLocation>
        <location evidence="3">Periplasm</location>
    </subcellularLocation>
</comment>
<keyword evidence="16" id="KW-1185">Reference proteome</keyword>
<comment type="subunit">
    <text evidence="5">Monomer.</text>
</comment>
<proteinExistence type="inferred from homology"/>
<comment type="caution">
    <text evidence="15">The sequence shown here is derived from an EMBL/GenBank/DDBJ whole genome shotgun (WGS) entry which is preliminary data.</text>
</comment>
<dbReference type="InterPro" id="IPR036866">
    <property type="entry name" value="RibonucZ/Hydroxyglut_hydro"/>
</dbReference>
<dbReference type="SUPFAM" id="SSF56281">
    <property type="entry name" value="Metallo-hydrolase/oxidoreductase"/>
    <property type="match status" value="1"/>
</dbReference>
<dbReference type="EMBL" id="JABSOD010000003">
    <property type="protein sequence ID" value="NRQ41581.1"/>
    <property type="molecule type" value="Genomic_DNA"/>
</dbReference>
<name>A0A7Y5EHS7_9GAMM</name>
<dbReference type="PROSITE" id="PS50937">
    <property type="entry name" value="HTH_MERR_2"/>
    <property type="match status" value="1"/>
</dbReference>
<dbReference type="InterPro" id="IPR050855">
    <property type="entry name" value="NDM-1-like"/>
</dbReference>
<dbReference type="InterPro" id="IPR000551">
    <property type="entry name" value="MerR-type_HTH_dom"/>
</dbReference>
<evidence type="ECO:0000256" key="13">
    <source>
        <dbReference type="SAM" id="SignalP"/>
    </source>
</evidence>
<protein>
    <recommendedName>
        <fullName evidence="6">beta-lactamase</fullName>
        <ecNumber evidence="6">3.5.2.6</ecNumber>
    </recommendedName>
</protein>
<dbReference type="SMART" id="SM00849">
    <property type="entry name" value="Lactamase_B"/>
    <property type="match status" value="1"/>
</dbReference>
<dbReference type="GO" id="GO:0006355">
    <property type="term" value="P:regulation of DNA-templated transcription"/>
    <property type="evidence" value="ECO:0007669"/>
    <property type="project" value="InterPro"/>
</dbReference>
<gene>
    <name evidence="15" type="ORF">HRH59_03235</name>
</gene>